<evidence type="ECO:0000313" key="1">
    <source>
        <dbReference type="EMBL" id="KAJ0013827.1"/>
    </source>
</evidence>
<comment type="caution">
    <text evidence="1">The sequence shown here is derived from an EMBL/GenBank/DDBJ whole genome shotgun (WGS) entry which is preliminary data.</text>
</comment>
<organism evidence="1 2">
    <name type="scientific">Pistacia integerrima</name>
    <dbReference type="NCBI Taxonomy" id="434235"/>
    <lineage>
        <taxon>Eukaryota</taxon>
        <taxon>Viridiplantae</taxon>
        <taxon>Streptophyta</taxon>
        <taxon>Embryophyta</taxon>
        <taxon>Tracheophyta</taxon>
        <taxon>Spermatophyta</taxon>
        <taxon>Magnoliopsida</taxon>
        <taxon>eudicotyledons</taxon>
        <taxon>Gunneridae</taxon>
        <taxon>Pentapetalae</taxon>
        <taxon>rosids</taxon>
        <taxon>malvids</taxon>
        <taxon>Sapindales</taxon>
        <taxon>Anacardiaceae</taxon>
        <taxon>Pistacia</taxon>
    </lineage>
</organism>
<reference evidence="2" key="1">
    <citation type="journal article" date="2023" name="G3 (Bethesda)">
        <title>Genome assembly and association tests identify interacting loci associated with vigor, precocity, and sex in interspecific pistachio rootstocks.</title>
        <authorList>
            <person name="Palmer W."/>
            <person name="Jacygrad E."/>
            <person name="Sagayaradj S."/>
            <person name="Cavanaugh K."/>
            <person name="Han R."/>
            <person name="Bertier L."/>
            <person name="Beede B."/>
            <person name="Kafkas S."/>
            <person name="Golino D."/>
            <person name="Preece J."/>
            <person name="Michelmore R."/>
        </authorList>
    </citation>
    <scope>NUCLEOTIDE SEQUENCE [LARGE SCALE GENOMIC DNA]</scope>
</reference>
<sequence>MGPIKASVGDFLLTFLWVFCASTFGVLTSEIATVLGVQSLVWPSLLITTFIVFVFVFVFSLIGDFLGGASFNPTGTAAFYAAGVGGDSLLSMALRFPAQAAGAVGGAMAILEVIPPKYKHMLGGPSLKVDLHTGAIAEGVLTFLITFAVLVIILKGPRNGIVKIWLLAVATVVLVVSGSTYTGPSMNPANGFHGKNDELEIDGGHYQYYVVMAAVVARGIMMFLAVLVCLAHLYHKEAKDEDEISHMRYSQTSCAHVVAHCWMAKSDAFGWAYINKQHDTWEQFYVYWICPFIGAIVAAWVFRFVFPPPPPPSKKQKKN</sequence>
<keyword evidence="2" id="KW-1185">Reference proteome</keyword>
<name>A0ACC0XAX1_9ROSI</name>
<evidence type="ECO:0000313" key="2">
    <source>
        <dbReference type="Proteomes" id="UP001163603"/>
    </source>
</evidence>
<proteinExistence type="predicted"/>
<protein>
    <submittedName>
        <fullName evidence="1">Uncharacterized protein</fullName>
    </submittedName>
</protein>
<dbReference type="EMBL" id="CM047748">
    <property type="protein sequence ID" value="KAJ0013827.1"/>
    <property type="molecule type" value="Genomic_DNA"/>
</dbReference>
<dbReference type="Proteomes" id="UP001163603">
    <property type="component" value="Chromosome 13"/>
</dbReference>
<accession>A0ACC0XAX1</accession>
<gene>
    <name evidence="1" type="ORF">Pint_20234</name>
</gene>